<keyword evidence="3" id="KW-1185">Reference proteome</keyword>
<sequence>MTSQSDPKASKKRAGRKRLPPLAPGPALQFVVASHPDDFKADETMRNVRSHVMYKHRGEQRGVSPRDRSKSGERSNRRIAGTRTPSPMTTNSDGILEDDNIFPEGNSFLAPPRRRSTVWDGQFIQLMSQSAQMGPVRDLAARIISACTAEPARSAPPTFHQGSEFPFPSGSAIAQESLQDLKAVYVEGGEFCQNRVWMETVCSTRMSFLSHVSATCVYQDVAEGYLEDSALTVYAKTKVLRMIKDSLQGFNTQSDDFIILSILYLLVSEIGGFDEDVFDVHQQGLVRIIHQRGGIGNLGQGGDIATFLILVILSFTILRGQAEPTMLHGYVPSRRQSTTLQRSLPVSPLYAPHGDLSPMYGLCTDATYEILCDMHELTRTFVARWTYVGGSSTDLASYDAHMQQIYTTLLLRPSTDDDITADWVYESCRLAALIYCRSIVQGMPLSDSANTIHARSSGADISGITMISALHNALENTDKSGLWGDMCGVFLWICLVGGAGSWPSSQLVFGERDDLHTSSAWVRKCFALLAVKSSLSHGFEHAGAVVEAQRTMLQVQSLINLKRGIASQ</sequence>
<evidence type="ECO:0000256" key="1">
    <source>
        <dbReference type="SAM" id="MobiDB-lite"/>
    </source>
</evidence>
<dbReference type="OrthoDB" id="415825at2759"/>
<accession>A0A6A5YUM8</accession>
<organism evidence="2 3">
    <name type="scientific">Lophiotrema nucula</name>
    <dbReference type="NCBI Taxonomy" id="690887"/>
    <lineage>
        <taxon>Eukaryota</taxon>
        <taxon>Fungi</taxon>
        <taxon>Dikarya</taxon>
        <taxon>Ascomycota</taxon>
        <taxon>Pezizomycotina</taxon>
        <taxon>Dothideomycetes</taxon>
        <taxon>Pleosporomycetidae</taxon>
        <taxon>Pleosporales</taxon>
        <taxon>Lophiotremataceae</taxon>
        <taxon>Lophiotrema</taxon>
    </lineage>
</organism>
<dbReference type="AlphaFoldDB" id="A0A6A5YUM8"/>
<evidence type="ECO:0000313" key="3">
    <source>
        <dbReference type="Proteomes" id="UP000799770"/>
    </source>
</evidence>
<reference evidence="2" key="1">
    <citation type="journal article" date="2020" name="Stud. Mycol.">
        <title>101 Dothideomycetes genomes: a test case for predicting lifestyles and emergence of pathogens.</title>
        <authorList>
            <person name="Haridas S."/>
            <person name="Albert R."/>
            <person name="Binder M."/>
            <person name="Bloem J."/>
            <person name="Labutti K."/>
            <person name="Salamov A."/>
            <person name="Andreopoulos B."/>
            <person name="Baker S."/>
            <person name="Barry K."/>
            <person name="Bills G."/>
            <person name="Bluhm B."/>
            <person name="Cannon C."/>
            <person name="Castanera R."/>
            <person name="Culley D."/>
            <person name="Daum C."/>
            <person name="Ezra D."/>
            <person name="Gonzalez J."/>
            <person name="Henrissat B."/>
            <person name="Kuo A."/>
            <person name="Liang C."/>
            <person name="Lipzen A."/>
            <person name="Lutzoni F."/>
            <person name="Magnuson J."/>
            <person name="Mondo S."/>
            <person name="Nolan M."/>
            <person name="Ohm R."/>
            <person name="Pangilinan J."/>
            <person name="Park H.-J."/>
            <person name="Ramirez L."/>
            <person name="Alfaro M."/>
            <person name="Sun H."/>
            <person name="Tritt A."/>
            <person name="Yoshinaga Y."/>
            <person name="Zwiers L.-H."/>
            <person name="Turgeon B."/>
            <person name="Goodwin S."/>
            <person name="Spatafora J."/>
            <person name="Crous P."/>
            <person name="Grigoriev I."/>
        </authorList>
    </citation>
    <scope>NUCLEOTIDE SEQUENCE</scope>
    <source>
        <strain evidence="2">CBS 627.86</strain>
    </source>
</reference>
<dbReference type="PANTHER" id="PTHR37540:SF5">
    <property type="entry name" value="TRANSCRIPTION FACTOR DOMAIN-CONTAINING PROTEIN"/>
    <property type="match status" value="1"/>
</dbReference>
<dbReference type="Proteomes" id="UP000799770">
    <property type="component" value="Unassembled WGS sequence"/>
</dbReference>
<feature type="compositionally biased region" description="Basic and acidic residues" evidence="1">
    <location>
        <begin position="35"/>
        <end position="46"/>
    </location>
</feature>
<gene>
    <name evidence="2" type="ORF">BDV96DRAFT_192468</name>
</gene>
<protein>
    <submittedName>
        <fullName evidence="2">Uncharacterized protein</fullName>
    </submittedName>
</protein>
<name>A0A6A5YUM8_9PLEO</name>
<dbReference type="EMBL" id="ML977336">
    <property type="protein sequence ID" value="KAF2110852.1"/>
    <property type="molecule type" value="Genomic_DNA"/>
</dbReference>
<feature type="compositionally biased region" description="Polar residues" evidence="1">
    <location>
        <begin position="83"/>
        <end position="93"/>
    </location>
</feature>
<feature type="region of interest" description="Disordered" evidence="1">
    <location>
        <begin position="1"/>
        <end position="100"/>
    </location>
</feature>
<evidence type="ECO:0000313" key="2">
    <source>
        <dbReference type="EMBL" id="KAF2110852.1"/>
    </source>
</evidence>
<proteinExistence type="predicted"/>
<feature type="compositionally biased region" description="Basic and acidic residues" evidence="1">
    <location>
        <begin position="56"/>
        <end position="76"/>
    </location>
</feature>
<dbReference type="InterPro" id="IPR021858">
    <property type="entry name" value="Fun_TF"/>
</dbReference>
<dbReference type="PANTHER" id="PTHR37540">
    <property type="entry name" value="TRANSCRIPTION FACTOR (ACR-2), PUTATIVE-RELATED-RELATED"/>
    <property type="match status" value="1"/>
</dbReference>
<dbReference type="Pfam" id="PF11951">
    <property type="entry name" value="Fungal_trans_2"/>
    <property type="match status" value="1"/>
</dbReference>
<feature type="compositionally biased region" description="Basic residues" evidence="1">
    <location>
        <begin position="10"/>
        <end position="19"/>
    </location>
</feature>